<reference evidence="12" key="1">
    <citation type="journal article" date="2014" name="Int. J. Syst. Evol. Microbiol.">
        <title>Complete genome sequence of Corynebacterium casei LMG S-19264T (=DSM 44701T), isolated from a smear-ripened cheese.</title>
        <authorList>
            <consortium name="US DOE Joint Genome Institute (JGI-PGF)"/>
            <person name="Walter F."/>
            <person name="Albersmeier A."/>
            <person name="Kalinowski J."/>
            <person name="Ruckert C."/>
        </authorList>
    </citation>
    <scope>NUCLEOTIDE SEQUENCE</scope>
    <source>
        <strain evidence="12">CCM 8433</strain>
    </source>
</reference>
<dbReference type="Proteomes" id="UP000622610">
    <property type="component" value="Unassembled WGS sequence"/>
</dbReference>
<keyword evidence="4 9" id="KW-0028">Amino-acid biosynthesis</keyword>
<evidence type="ECO:0000313" key="13">
    <source>
        <dbReference type="Proteomes" id="UP000622610"/>
    </source>
</evidence>
<evidence type="ECO:0000256" key="1">
    <source>
        <dbReference type="ARBA" id="ARBA00004741"/>
    </source>
</evidence>
<accession>A0A917JCS6</accession>
<keyword evidence="13" id="KW-1185">Reference proteome</keyword>
<evidence type="ECO:0000256" key="6">
    <source>
        <dbReference type="ARBA" id="ARBA00023222"/>
    </source>
</evidence>
<feature type="domain" description="Prephenate dehydratase" evidence="10">
    <location>
        <begin position="2"/>
        <end position="178"/>
    </location>
</feature>
<dbReference type="Gene3D" id="3.40.190.10">
    <property type="entry name" value="Periplasmic binding protein-like II"/>
    <property type="match status" value="2"/>
</dbReference>
<evidence type="ECO:0000313" key="12">
    <source>
        <dbReference type="EMBL" id="GGI64808.1"/>
    </source>
</evidence>
<evidence type="ECO:0000259" key="11">
    <source>
        <dbReference type="PROSITE" id="PS51671"/>
    </source>
</evidence>
<evidence type="ECO:0000256" key="9">
    <source>
        <dbReference type="RuleBase" id="RU361254"/>
    </source>
</evidence>
<sequence length="279" mass="30854">MKVGYLGPKNSFTDQAAQSCFKKEDLLPYQTIVSCIQAVHNGAVNFAVIPIENSLEGSVNDSIDRLFHLGGLKVLGEIVLPIHQQLLVSPGNTLIDKVLSHPQALAQSQQFLTDHYPDCLLEAVSSTTYAAQYVANHPEEKIAAIASKKAAKEYGLTILSEDIQDNALNQTRFWIIGLLDSQLTIVLGNKTKATLFIRLPKNAPGSLHQILAAFAWRHLDLSKIESRPLKTHLGQYFFVLDLLINQNEKLFENALEEIRLLGGVVTELGSYPVRVIKES</sequence>
<feature type="domain" description="ACT" evidence="11">
    <location>
        <begin position="195"/>
        <end position="272"/>
    </location>
</feature>
<dbReference type="PROSITE" id="PS51671">
    <property type="entry name" value="ACT"/>
    <property type="match status" value="1"/>
</dbReference>
<protein>
    <recommendedName>
        <fullName evidence="3 9">Prephenate dehydratase</fullName>
        <shortName evidence="9">PDT</shortName>
        <ecNumber evidence="2 9">4.2.1.51</ecNumber>
    </recommendedName>
</protein>
<dbReference type="SUPFAM" id="SSF53850">
    <property type="entry name" value="Periplasmic binding protein-like II"/>
    <property type="match status" value="1"/>
</dbReference>
<evidence type="ECO:0000256" key="4">
    <source>
        <dbReference type="ARBA" id="ARBA00022605"/>
    </source>
</evidence>
<dbReference type="GO" id="GO:0004664">
    <property type="term" value="F:prephenate dehydratase activity"/>
    <property type="evidence" value="ECO:0007669"/>
    <property type="project" value="UniProtKB-UniRule"/>
</dbReference>
<dbReference type="InterPro" id="IPR018528">
    <property type="entry name" value="Preph_deHydtase_CS"/>
</dbReference>
<keyword evidence="5 9" id="KW-0057">Aromatic amino acid biosynthesis</keyword>
<dbReference type="GO" id="GO:0005737">
    <property type="term" value="C:cytoplasm"/>
    <property type="evidence" value="ECO:0007669"/>
    <property type="project" value="TreeGrafter"/>
</dbReference>
<dbReference type="RefSeq" id="WP_188366636.1">
    <property type="nucleotide sequence ID" value="NZ_BMDT01000001.1"/>
</dbReference>
<dbReference type="EMBL" id="BMDT01000001">
    <property type="protein sequence ID" value="GGI64808.1"/>
    <property type="molecule type" value="Genomic_DNA"/>
</dbReference>
<dbReference type="FunFam" id="3.40.190.10:FF:000064">
    <property type="entry name" value="Prephenate dehydratase"/>
    <property type="match status" value="1"/>
</dbReference>
<organism evidence="12 13">
    <name type="scientific">Enterococcus alcedinis</name>
    <dbReference type="NCBI Taxonomy" id="1274384"/>
    <lineage>
        <taxon>Bacteria</taxon>
        <taxon>Bacillati</taxon>
        <taxon>Bacillota</taxon>
        <taxon>Bacilli</taxon>
        <taxon>Lactobacillales</taxon>
        <taxon>Enterococcaceae</taxon>
        <taxon>Enterococcus</taxon>
    </lineage>
</organism>
<comment type="catalytic activity">
    <reaction evidence="8 9">
        <text>prephenate + H(+) = 3-phenylpyruvate + CO2 + H2O</text>
        <dbReference type="Rhea" id="RHEA:21648"/>
        <dbReference type="ChEBI" id="CHEBI:15377"/>
        <dbReference type="ChEBI" id="CHEBI:15378"/>
        <dbReference type="ChEBI" id="CHEBI:16526"/>
        <dbReference type="ChEBI" id="CHEBI:18005"/>
        <dbReference type="ChEBI" id="CHEBI:29934"/>
        <dbReference type="EC" id="4.2.1.51"/>
    </reaction>
</comment>
<keyword evidence="6 9" id="KW-0584">Phenylalanine biosynthesis</keyword>
<dbReference type="PROSITE" id="PS00857">
    <property type="entry name" value="PREPHENATE_DEHYDR_1"/>
    <property type="match status" value="1"/>
</dbReference>
<evidence type="ECO:0000256" key="2">
    <source>
        <dbReference type="ARBA" id="ARBA00013147"/>
    </source>
</evidence>
<evidence type="ECO:0000256" key="3">
    <source>
        <dbReference type="ARBA" id="ARBA00021872"/>
    </source>
</evidence>
<evidence type="ECO:0000256" key="8">
    <source>
        <dbReference type="ARBA" id="ARBA00047848"/>
    </source>
</evidence>
<dbReference type="CDD" id="cd13633">
    <property type="entry name" value="PBP2_Sa-PDT_like"/>
    <property type="match status" value="1"/>
</dbReference>
<evidence type="ECO:0000259" key="10">
    <source>
        <dbReference type="PROSITE" id="PS51171"/>
    </source>
</evidence>
<dbReference type="NCBIfam" id="NF008865">
    <property type="entry name" value="PRK11898.1"/>
    <property type="match status" value="1"/>
</dbReference>
<dbReference type="EC" id="4.2.1.51" evidence="2 9"/>
<dbReference type="PROSITE" id="PS51171">
    <property type="entry name" value="PREPHENATE_DEHYDR_3"/>
    <property type="match status" value="1"/>
</dbReference>
<dbReference type="InterPro" id="IPR045865">
    <property type="entry name" value="ACT-like_dom_sf"/>
</dbReference>
<dbReference type="PROSITE" id="PS00858">
    <property type="entry name" value="PREPHENATE_DEHYDR_2"/>
    <property type="match status" value="1"/>
</dbReference>
<dbReference type="InterPro" id="IPR002912">
    <property type="entry name" value="ACT_dom"/>
</dbReference>
<dbReference type="SUPFAM" id="SSF55021">
    <property type="entry name" value="ACT-like"/>
    <property type="match status" value="1"/>
</dbReference>
<dbReference type="Pfam" id="PF00800">
    <property type="entry name" value="PDT"/>
    <property type="match status" value="1"/>
</dbReference>
<comment type="pathway">
    <text evidence="1 9">Amino-acid biosynthesis; L-phenylalanine biosynthesis; phenylpyruvate from prephenate: step 1/1.</text>
</comment>
<evidence type="ECO:0000256" key="7">
    <source>
        <dbReference type="ARBA" id="ARBA00023239"/>
    </source>
</evidence>
<dbReference type="PANTHER" id="PTHR21022">
    <property type="entry name" value="PREPHENATE DEHYDRATASE P PROTEIN"/>
    <property type="match status" value="1"/>
</dbReference>
<evidence type="ECO:0000256" key="5">
    <source>
        <dbReference type="ARBA" id="ARBA00023141"/>
    </source>
</evidence>
<dbReference type="Gene3D" id="3.30.70.260">
    <property type="match status" value="1"/>
</dbReference>
<dbReference type="CDD" id="cd04905">
    <property type="entry name" value="ACT_CM-PDT"/>
    <property type="match status" value="1"/>
</dbReference>
<dbReference type="InterPro" id="IPR001086">
    <property type="entry name" value="Preph_deHydtase"/>
</dbReference>
<reference evidence="12" key="2">
    <citation type="submission" date="2020-09" db="EMBL/GenBank/DDBJ databases">
        <authorList>
            <person name="Sun Q."/>
            <person name="Sedlacek I."/>
        </authorList>
    </citation>
    <scope>NUCLEOTIDE SEQUENCE</scope>
    <source>
        <strain evidence="12">CCM 8433</strain>
    </source>
</reference>
<name>A0A917JCS6_9ENTE</name>
<dbReference type="FunFam" id="3.40.190.10:FF:000034">
    <property type="entry name" value="Chorismate mutase/prephenate dehydratase"/>
    <property type="match status" value="1"/>
</dbReference>
<proteinExistence type="predicted"/>
<dbReference type="PANTHER" id="PTHR21022:SF19">
    <property type="entry name" value="PREPHENATE DEHYDRATASE-RELATED"/>
    <property type="match status" value="1"/>
</dbReference>
<dbReference type="GO" id="GO:0009094">
    <property type="term" value="P:L-phenylalanine biosynthetic process"/>
    <property type="evidence" value="ECO:0007669"/>
    <property type="project" value="UniProtKB-KW"/>
</dbReference>
<dbReference type="AlphaFoldDB" id="A0A917JCS6"/>
<comment type="caution">
    <text evidence="12">The sequence shown here is derived from an EMBL/GenBank/DDBJ whole genome shotgun (WGS) entry which is preliminary data.</text>
</comment>
<keyword evidence="7 9" id="KW-0456">Lyase</keyword>
<gene>
    <name evidence="9 12" type="primary">pheA</name>
    <name evidence="12" type="ORF">GCM10011482_04620</name>
</gene>